<dbReference type="Ensembl" id="ENSCSAVT00000007262.1">
    <property type="protein sequence ID" value="ENSCSAVP00000007169.1"/>
    <property type="gene ID" value="ENSCSAVG00000004287.1"/>
</dbReference>
<dbReference type="ESTHER" id="ciosa-h2ypb2">
    <property type="family name" value="ABHD18"/>
</dbReference>
<dbReference type="AlphaFoldDB" id="H2YPB1"/>
<protein>
    <submittedName>
        <fullName evidence="1">Uncharacterized protein</fullName>
    </submittedName>
</protein>
<dbReference type="Pfam" id="PF09752">
    <property type="entry name" value="ABHD18"/>
    <property type="match status" value="1"/>
</dbReference>
<evidence type="ECO:0000313" key="1">
    <source>
        <dbReference type="Ensembl" id="ENSCSAVP00000007169.1"/>
    </source>
</evidence>
<dbReference type="Gene3D" id="3.40.50.1820">
    <property type="entry name" value="alpha/beta hydrolase"/>
    <property type="match status" value="1"/>
</dbReference>
<evidence type="ECO:0000313" key="2">
    <source>
        <dbReference type="Proteomes" id="UP000007875"/>
    </source>
</evidence>
<dbReference type="PANTHER" id="PTHR13617:SF14">
    <property type="entry name" value="PROTEIN ABHD18"/>
    <property type="match status" value="1"/>
</dbReference>
<reference evidence="2" key="1">
    <citation type="submission" date="2003-08" db="EMBL/GenBank/DDBJ databases">
        <authorList>
            <person name="Birren B."/>
            <person name="Nusbaum C."/>
            <person name="Abebe A."/>
            <person name="Abouelleil A."/>
            <person name="Adekoya E."/>
            <person name="Ait-zahra M."/>
            <person name="Allen N."/>
            <person name="Allen T."/>
            <person name="An P."/>
            <person name="Anderson M."/>
            <person name="Anderson S."/>
            <person name="Arachchi H."/>
            <person name="Armbruster J."/>
            <person name="Bachantsang P."/>
            <person name="Baldwin J."/>
            <person name="Barry A."/>
            <person name="Bayul T."/>
            <person name="Blitshsteyn B."/>
            <person name="Bloom T."/>
            <person name="Blye J."/>
            <person name="Boguslavskiy L."/>
            <person name="Borowsky M."/>
            <person name="Boukhgalter B."/>
            <person name="Brunache A."/>
            <person name="Butler J."/>
            <person name="Calixte N."/>
            <person name="Calvo S."/>
            <person name="Camarata J."/>
            <person name="Campo K."/>
            <person name="Chang J."/>
            <person name="Cheshatsang Y."/>
            <person name="Citroen M."/>
            <person name="Collymore A."/>
            <person name="Considine T."/>
            <person name="Cook A."/>
            <person name="Cooke P."/>
            <person name="Corum B."/>
            <person name="Cuomo C."/>
            <person name="David R."/>
            <person name="Dawoe T."/>
            <person name="Degray S."/>
            <person name="Dodge S."/>
            <person name="Dooley K."/>
            <person name="Dorje P."/>
            <person name="Dorjee K."/>
            <person name="Dorris L."/>
            <person name="Duffey N."/>
            <person name="Dupes A."/>
            <person name="Elkins T."/>
            <person name="Engels R."/>
            <person name="Erickson J."/>
            <person name="Farina A."/>
            <person name="Faro S."/>
            <person name="Ferreira P."/>
            <person name="Fischer H."/>
            <person name="Fitzgerald M."/>
            <person name="Foley K."/>
            <person name="Gage D."/>
            <person name="Galagan J."/>
            <person name="Gearin G."/>
            <person name="Gnerre S."/>
            <person name="Gnirke A."/>
            <person name="Goyette A."/>
            <person name="Graham J."/>
            <person name="Grandbois E."/>
            <person name="Gyaltsen K."/>
            <person name="Hafez N."/>
            <person name="Hagopian D."/>
            <person name="Hagos B."/>
            <person name="Hall J."/>
            <person name="Hatcher B."/>
            <person name="Heller A."/>
            <person name="Higgins H."/>
            <person name="Honan T."/>
            <person name="Horn A."/>
            <person name="Houde N."/>
            <person name="Hughes L."/>
            <person name="Hulme W."/>
            <person name="Husby E."/>
            <person name="Iliev I."/>
            <person name="Jaffe D."/>
            <person name="Jones C."/>
            <person name="Kamal M."/>
            <person name="Kamat A."/>
            <person name="Kamvysselis M."/>
            <person name="Karlsson E."/>
            <person name="Kells C."/>
            <person name="Kieu A."/>
            <person name="Kisner P."/>
            <person name="Kodira C."/>
            <person name="Kulbokas E."/>
            <person name="Labutti K."/>
            <person name="Lama D."/>
            <person name="Landers T."/>
            <person name="Leger J."/>
            <person name="Levine S."/>
            <person name="Lewis D."/>
            <person name="Lewis T."/>
            <person name="Lindblad-toh K."/>
            <person name="Liu X."/>
            <person name="Lokyitsang T."/>
            <person name="Lokyitsang Y."/>
            <person name="Lucien O."/>
            <person name="Lui A."/>
            <person name="Ma L.J."/>
            <person name="Mabbitt R."/>
            <person name="Macdonald J."/>
            <person name="Maclean C."/>
            <person name="Major J."/>
            <person name="Manning J."/>
            <person name="Marabella R."/>
            <person name="Maru K."/>
            <person name="Matthews C."/>
            <person name="Mauceli E."/>
            <person name="Mccarthy M."/>
            <person name="Mcdonough S."/>
            <person name="Mcghee T."/>
            <person name="Meldrim J."/>
            <person name="Meneus L."/>
            <person name="Mesirov J."/>
            <person name="Mihalev A."/>
            <person name="Mihova T."/>
            <person name="Mikkelsen T."/>
            <person name="Mlenga V."/>
            <person name="Moru K."/>
            <person name="Mozes J."/>
            <person name="Mulrain L."/>
            <person name="Munson G."/>
            <person name="Naylor J."/>
            <person name="Newes C."/>
            <person name="Nguyen C."/>
            <person name="Nguyen N."/>
            <person name="Nguyen T."/>
            <person name="Nicol R."/>
            <person name="Nielsen C."/>
            <person name="Nizzari M."/>
            <person name="Norbu C."/>
            <person name="Norbu N."/>
            <person name="O'donnell P."/>
            <person name="Okoawo O."/>
            <person name="O'leary S."/>
            <person name="Omotosho B."/>
            <person name="O'neill K."/>
            <person name="Osman S."/>
            <person name="Parker S."/>
            <person name="Perrin D."/>
            <person name="Phunkhang P."/>
            <person name="Piqani B."/>
            <person name="Purcell S."/>
            <person name="Rachupka T."/>
            <person name="Ramasamy U."/>
            <person name="Rameau R."/>
            <person name="Ray V."/>
            <person name="Raymond C."/>
            <person name="Retta R."/>
            <person name="Richardson S."/>
            <person name="Rise C."/>
            <person name="Rodriguez J."/>
            <person name="Rogers J."/>
            <person name="Rogov P."/>
            <person name="Rutman M."/>
            <person name="Schupbach R."/>
            <person name="Seaman C."/>
            <person name="Settipalli S."/>
            <person name="Sharpe T."/>
            <person name="Sheridan J."/>
            <person name="Sherpa N."/>
            <person name="Shi J."/>
            <person name="Smirnov S."/>
            <person name="Smith C."/>
            <person name="Sougnez C."/>
            <person name="Spencer B."/>
            <person name="Stalker J."/>
            <person name="Stange-thomann N."/>
            <person name="Stavropoulos S."/>
            <person name="Stetson K."/>
            <person name="Stone C."/>
            <person name="Stone S."/>
            <person name="Stubbs M."/>
            <person name="Talamas J."/>
            <person name="Tchuinga P."/>
            <person name="Tenzing P."/>
            <person name="Tesfaye S."/>
            <person name="Theodore J."/>
            <person name="Thoulutsang Y."/>
            <person name="Topham K."/>
            <person name="Towey S."/>
            <person name="Tsamla T."/>
            <person name="Tsomo N."/>
            <person name="Vallee D."/>
            <person name="Vassiliev H."/>
            <person name="Venkataraman V."/>
            <person name="Vinson J."/>
            <person name="Vo A."/>
            <person name="Wade C."/>
            <person name="Wang S."/>
            <person name="Wangchuk T."/>
            <person name="Wangdi T."/>
            <person name="Whittaker C."/>
            <person name="Wilkinson J."/>
            <person name="Wu Y."/>
            <person name="Wyman D."/>
            <person name="Yadav S."/>
            <person name="Yang S."/>
            <person name="Yang X."/>
            <person name="Yeager S."/>
            <person name="Yee E."/>
            <person name="Young G."/>
            <person name="Zainoun J."/>
            <person name="Zembeck L."/>
            <person name="Zimmer A."/>
            <person name="Zody M."/>
            <person name="Lander E."/>
        </authorList>
    </citation>
    <scope>NUCLEOTIDE SEQUENCE [LARGE SCALE GENOMIC DNA]</scope>
</reference>
<organism evidence="1 2">
    <name type="scientific">Ciona savignyi</name>
    <name type="common">Pacific transparent sea squirt</name>
    <dbReference type="NCBI Taxonomy" id="51511"/>
    <lineage>
        <taxon>Eukaryota</taxon>
        <taxon>Metazoa</taxon>
        <taxon>Chordata</taxon>
        <taxon>Tunicata</taxon>
        <taxon>Ascidiacea</taxon>
        <taxon>Phlebobranchia</taxon>
        <taxon>Cionidae</taxon>
        <taxon>Ciona</taxon>
    </lineage>
</organism>
<accession>H2YPB1</accession>
<dbReference type="InterPro" id="IPR019149">
    <property type="entry name" value="ABHD18"/>
</dbReference>
<name>H2YPB1_CIOSA</name>
<dbReference type="SUPFAM" id="SSF53474">
    <property type="entry name" value="alpha/beta-Hydrolases"/>
    <property type="match status" value="1"/>
</dbReference>
<dbReference type="InterPro" id="IPR029058">
    <property type="entry name" value="AB_hydrolase_fold"/>
</dbReference>
<dbReference type="Proteomes" id="UP000007875">
    <property type="component" value="Unassembled WGS sequence"/>
</dbReference>
<reference evidence="1" key="2">
    <citation type="submission" date="2025-08" db="UniProtKB">
        <authorList>
            <consortium name="Ensembl"/>
        </authorList>
    </citation>
    <scope>IDENTIFICATION</scope>
</reference>
<dbReference type="PANTHER" id="PTHR13617">
    <property type="entry name" value="PROTEIN ABHD18"/>
    <property type="match status" value="1"/>
</dbReference>
<dbReference type="GeneTree" id="ENSGT00390000014635"/>
<reference evidence="1" key="3">
    <citation type="submission" date="2025-09" db="UniProtKB">
        <authorList>
            <consortium name="Ensembl"/>
        </authorList>
    </citation>
    <scope>IDENTIFICATION</scope>
</reference>
<keyword evidence="2" id="KW-1185">Reference proteome</keyword>
<sequence>MTLSRVDLFYRKLILTKFYTRGWGKPEEMKKILKMHKLICNRDSCIKLVSPSYRVNIDKQVDYADCTVLCGNFVTPTMNILPDVVPSVSQTAKFEVVMPKRLLTSTKPGLKPACIHMAGTGDHGFHRRRELLGKPLLEAGITSVLLENPFYGSRKPKDQWRSGLLHVNDLFVMGSCLILEAQVLLHWLKRNGFGPLGLTGISMGGHMASLAATNWPEPVALIPCMSWTSASVVWTEGVLSRAIPWRVLEQEYSKKPIFEKEISKFLKEVDSYTLGKEFAGHTGSNGPQVDTNLSLNIGTVNNQVVAILKLAIGLSLIGRKLPDAALDKENNSKDEKRRQRETVRFMRGVMDQVTHLGNFSVPVDPTMATFVIAKGDAYFPKSNLTPVKDIWPGCQIREINSGHVAGCLIHTSAFNRAIIDTFSRLITKYHT</sequence>
<proteinExistence type="predicted"/>